<sequence length="600" mass="64068">MKIKRIGVVAAAAAAATALALTGCTSTSPKSEIKESTSVTIAQNGPVSSLNQLVANQYSTYNGNPAALFNASFTYFNNQQQLVDNTKFGTYKEVSTNPLTIQYHINKGVDWSDGDPVNAADILLQWASSISKYNDPKGKVNFGSVNAGSGLDNITAVPTVSDNGQTVTAVFSKPYVDWKQALLSPALPAHVVYQEAFPTKNTSNSDADAAVIKAIQGDDQTTLAGLAGAWSTKWNVASMPSDKKLLVVDGAYQITDFVKNQYVTLALRSGYKAGPGNPSVDKITIRFISDPTAQVQALQNGEVNIISGQATTDTLSALKQVKNVKISNSPEASYEHVDLVVNNKGPFSPATYGGGTAGTQKAQLVREAYLKALPRQEIVDKLIKPLNPSATLDDSQMFLPGSAGYNQSVANNGSSAYSKVDISAAKQLLQQAGVSAPTVRFAYPSDNPRRVSEFQLIQASEAQAGFKVVGAPKSTTDFFNDLPTTNWYDTSIFAWQYTSLALTGNQAAFQTGGASNYNGYSNKSVDADWQKLETSTGSAADNNALLAAIDKQVWSDAYGATLFQFPDVTAWSSNISGVSDNPLTPNVFWNYFNWKVGKKS</sequence>
<dbReference type="RefSeq" id="WP_390226673.1">
    <property type="nucleotide sequence ID" value="NZ_JBHSCN010000002.1"/>
</dbReference>
<dbReference type="SUPFAM" id="SSF53850">
    <property type="entry name" value="Periplasmic binding protein-like II"/>
    <property type="match status" value="1"/>
</dbReference>
<dbReference type="Pfam" id="PF00496">
    <property type="entry name" value="SBP_bac_5"/>
    <property type="match status" value="1"/>
</dbReference>
<accession>A0ABV8Q343</accession>
<dbReference type="PROSITE" id="PS51257">
    <property type="entry name" value="PROKAR_LIPOPROTEIN"/>
    <property type="match status" value="1"/>
</dbReference>
<name>A0ABV8Q343_9MICO</name>
<feature type="domain" description="Solute-binding protein family 5" evidence="2">
    <location>
        <begin position="93"/>
        <end position="499"/>
    </location>
</feature>
<reference evidence="4" key="1">
    <citation type="journal article" date="2019" name="Int. J. Syst. Evol. Microbiol.">
        <title>The Global Catalogue of Microorganisms (GCM) 10K type strain sequencing project: providing services to taxonomists for standard genome sequencing and annotation.</title>
        <authorList>
            <consortium name="The Broad Institute Genomics Platform"/>
            <consortium name="The Broad Institute Genome Sequencing Center for Infectious Disease"/>
            <person name="Wu L."/>
            <person name="Ma J."/>
        </authorList>
    </citation>
    <scope>NUCLEOTIDE SEQUENCE [LARGE SCALE GENOMIC DNA]</scope>
    <source>
        <strain evidence="4">CGMCC 1.10363</strain>
    </source>
</reference>
<evidence type="ECO:0000313" key="3">
    <source>
        <dbReference type="EMBL" id="MFC4241911.1"/>
    </source>
</evidence>
<protein>
    <submittedName>
        <fullName evidence="3">ABC transporter family substrate-binding protein</fullName>
    </submittedName>
</protein>
<evidence type="ECO:0000313" key="4">
    <source>
        <dbReference type="Proteomes" id="UP001595900"/>
    </source>
</evidence>
<dbReference type="Gene3D" id="3.10.105.10">
    <property type="entry name" value="Dipeptide-binding Protein, Domain 3"/>
    <property type="match status" value="1"/>
</dbReference>
<dbReference type="CDD" id="cd08501">
    <property type="entry name" value="PBP2_Lpqw"/>
    <property type="match status" value="1"/>
</dbReference>
<dbReference type="PANTHER" id="PTHR30290">
    <property type="entry name" value="PERIPLASMIC BINDING COMPONENT OF ABC TRANSPORTER"/>
    <property type="match status" value="1"/>
</dbReference>
<dbReference type="EMBL" id="JBHSCN010000002">
    <property type="protein sequence ID" value="MFC4241911.1"/>
    <property type="molecule type" value="Genomic_DNA"/>
</dbReference>
<evidence type="ECO:0000259" key="2">
    <source>
        <dbReference type="Pfam" id="PF00496"/>
    </source>
</evidence>
<dbReference type="InterPro" id="IPR030678">
    <property type="entry name" value="Peptide/Ni-bd"/>
</dbReference>
<dbReference type="InterPro" id="IPR039424">
    <property type="entry name" value="SBP_5"/>
</dbReference>
<proteinExistence type="predicted"/>
<feature type="chain" id="PRO_5046359551" evidence="1">
    <location>
        <begin position="21"/>
        <end position="600"/>
    </location>
</feature>
<dbReference type="Proteomes" id="UP001595900">
    <property type="component" value="Unassembled WGS sequence"/>
</dbReference>
<dbReference type="PIRSF" id="PIRSF002741">
    <property type="entry name" value="MppA"/>
    <property type="match status" value="1"/>
</dbReference>
<dbReference type="PANTHER" id="PTHR30290:SF65">
    <property type="entry name" value="MONOACYL PHOSPHATIDYLINOSITOL TETRAMANNOSIDE-BINDING PROTEIN LPQW-RELATED"/>
    <property type="match status" value="1"/>
</dbReference>
<dbReference type="Gene3D" id="3.90.76.10">
    <property type="entry name" value="Dipeptide-binding Protein, Domain 1"/>
    <property type="match status" value="1"/>
</dbReference>
<keyword evidence="1" id="KW-0732">Signal</keyword>
<dbReference type="InterPro" id="IPR000914">
    <property type="entry name" value="SBP_5_dom"/>
</dbReference>
<dbReference type="Gene3D" id="3.40.190.10">
    <property type="entry name" value="Periplasmic binding protein-like II"/>
    <property type="match status" value="1"/>
</dbReference>
<evidence type="ECO:0000256" key="1">
    <source>
        <dbReference type="SAM" id="SignalP"/>
    </source>
</evidence>
<keyword evidence="4" id="KW-1185">Reference proteome</keyword>
<gene>
    <name evidence="3" type="ORF">ACFOYW_00885</name>
</gene>
<organism evidence="3 4">
    <name type="scientific">Gryllotalpicola reticulitermitis</name>
    <dbReference type="NCBI Taxonomy" id="1184153"/>
    <lineage>
        <taxon>Bacteria</taxon>
        <taxon>Bacillati</taxon>
        <taxon>Actinomycetota</taxon>
        <taxon>Actinomycetes</taxon>
        <taxon>Micrococcales</taxon>
        <taxon>Microbacteriaceae</taxon>
        <taxon>Gryllotalpicola</taxon>
    </lineage>
</organism>
<comment type="caution">
    <text evidence="3">The sequence shown here is derived from an EMBL/GenBank/DDBJ whole genome shotgun (WGS) entry which is preliminary data.</text>
</comment>
<feature type="signal peptide" evidence="1">
    <location>
        <begin position="1"/>
        <end position="20"/>
    </location>
</feature>